<dbReference type="GO" id="GO:0003677">
    <property type="term" value="F:DNA binding"/>
    <property type="evidence" value="ECO:0007669"/>
    <property type="project" value="InterPro"/>
</dbReference>
<sequence>MTDEEIEAAIERLARGDRAAFDALYSAVSGQLFGLCIRVLRDKSLAEDALQDAWVRIWNNAASYRRTGASPMAWLVTLTRNVAIDRLRAERSAATSGADDVTAMPVAADDPGPERVAEGRDELRRLADCLGELPADRAQAIRGAYLDGASYAELAARFAVPLNTMRSWLRRGLIALKECMDR</sequence>
<dbReference type="Gene3D" id="1.10.10.10">
    <property type="entry name" value="Winged helix-like DNA-binding domain superfamily/Winged helix DNA-binding domain"/>
    <property type="match status" value="1"/>
</dbReference>
<dbReference type="NCBIfam" id="TIGR02937">
    <property type="entry name" value="sigma70-ECF"/>
    <property type="match status" value="1"/>
</dbReference>
<dbReference type="GO" id="GO:0016987">
    <property type="term" value="F:sigma factor activity"/>
    <property type="evidence" value="ECO:0007669"/>
    <property type="project" value="UniProtKB-KW"/>
</dbReference>
<dbReference type="Pfam" id="PF04542">
    <property type="entry name" value="Sigma70_r2"/>
    <property type="match status" value="1"/>
</dbReference>
<evidence type="ECO:0000256" key="3">
    <source>
        <dbReference type="ARBA" id="ARBA00023082"/>
    </source>
</evidence>
<dbReference type="InterPro" id="IPR013324">
    <property type="entry name" value="RNA_pol_sigma_r3/r4-like"/>
</dbReference>
<comment type="similarity">
    <text evidence="1">Belongs to the sigma-70 factor family. ECF subfamily.</text>
</comment>
<dbReference type="SUPFAM" id="SSF88946">
    <property type="entry name" value="Sigma2 domain of RNA polymerase sigma factors"/>
    <property type="match status" value="1"/>
</dbReference>
<dbReference type="RefSeq" id="WP_092500864.1">
    <property type="nucleotide sequence ID" value="NZ_FNFV01000005.1"/>
</dbReference>
<evidence type="ECO:0000256" key="1">
    <source>
        <dbReference type="ARBA" id="ARBA00010641"/>
    </source>
</evidence>
<feature type="domain" description="RNA polymerase sigma factor 70 region 4 type 2" evidence="6">
    <location>
        <begin position="124"/>
        <end position="176"/>
    </location>
</feature>
<dbReference type="InterPro" id="IPR039425">
    <property type="entry name" value="RNA_pol_sigma-70-like"/>
</dbReference>
<dbReference type="InterPro" id="IPR036388">
    <property type="entry name" value="WH-like_DNA-bd_sf"/>
</dbReference>
<dbReference type="GO" id="GO:0006352">
    <property type="term" value="P:DNA-templated transcription initiation"/>
    <property type="evidence" value="ECO:0007669"/>
    <property type="project" value="InterPro"/>
</dbReference>
<evidence type="ECO:0000256" key="4">
    <source>
        <dbReference type="ARBA" id="ARBA00023163"/>
    </source>
</evidence>
<dbReference type="Proteomes" id="UP000199328">
    <property type="component" value="Unassembled WGS sequence"/>
</dbReference>
<evidence type="ECO:0000259" key="5">
    <source>
        <dbReference type="Pfam" id="PF04542"/>
    </source>
</evidence>
<dbReference type="OrthoDB" id="9803470at2"/>
<dbReference type="InterPro" id="IPR013249">
    <property type="entry name" value="RNA_pol_sigma70_r4_t2"/>
</dbReference>
<keyword evidence="3" id="KW-0731">Sigma factor</keyword>
<evidence type="ECO:0000313" key="8">
    <source>
        <dbReference type="Proteomes" id="UP000199328"/>
    </source>
</evidence>
<dbReference type="Gene3D" id="1.10.1740.10">
    <property type="match status" value="1"/>
</dbReference>
<name>A0A1G9FQ82_9RHOB</name>
<keyword evidence="2" id="KW-0805">Transcription regulation</keyword>
<protein>
    <submittedName>
        <fullName evidence="7">RNA polymerase sigma-70 factor, ECF subfamily</fullName>
    </submittedName>
</protein>
<dbReference type="EMBL" id="FNFV01000005">
    <property type="protein sequence ID" value="SDK90293.1"/>
    <property type="molecule type" value="Genomic_DNA"/>
</dbReference>
<dbReference type="InterPro" id="IPR014284">
    <property type="entry name" value="RNA_pol_sigma-70_dom"/>
</dbReference>
<organism evidence="7 8">
    <name type="scientific">Meinhardsimonia xiamenensis</name>
    <dbReference type="NCBI Taxonomy" id="990712"/>
    <lineage>
        <taxon>Bacteria</taxon>
        <taxon>Pseudomonadati</taxon>
        <taxon>Pseudomonadota</taxon>
        <taxon>Alphaproteobacteria</taxon>
        <taxon>Rhodobacterales</taxon>
        <taxon>Paracoccaceae</taxon>
        <taxon>Meinhardsimonia</taxon>
    </lineage>
</organism>
<dbReference type="PANTHER" id="PTHR43133">
    <property type="entry name" value="RNA POLYMERASE ECF-TYPE SIGMA FACTO"/>
    <property type="match status" value="1"/>
</dbReference>
<dbReference type="SUPFAM" id="SSF88659">
    <property type="entry name" value="Sigma3 and sigma4 domains of RNA polymerase sigma factors"/>
    <property type="match status" value="1"/>
</dbReference>
<keyword evidence="8" id="KW-1185">Reference proteome</keyword>
<keyword evidence="4" id="KW-0804">Transcription</keyword>
<accession>A0A1G9FQ82</accession>
<dbReference type="Pfam" id="PF08281">
    <property type="entry name" value="Sigma70_r4_2"/>
    <property type="match status" value="1"/>
</dbReference>
<feature type="domain" description="RNA polymerase sigma-70 region 2" evidence="5">
    <location>
        <begin position="24"/>
        <end position="91"/>
    </location>
</feature>
<proteinExistence type="inferred from homology"/>
<dbReference type="STRING" id="990712.SAMN05216257_105291"/>
<gene>
    <name evidence="7" type="ORF">SAMN05216257_105291</name>
</gene>
<reference evidence="8" key="1">
    <citation type="submission" date="2016-10" db="EMBL/GenBank/DDBJ databases">
        <authorList>
            <person name="Varghese N."/>
            <person name="Submissions S."/>
        </authorList>
    </citation>
    <scope>NUCLEOTIDE SEQUENCE [LARGE SCALE GENOMIC DNA]</scope>
    <source>
        <strain evidence="8">CGMCC 1.10789</strain>
    </source>
</reference>
<dbReference type="PANTHER" id="PTHR43133:SF62">
    <property type="entry name" value="RNA POLYMERASE SIGMA FACTOR SIGZ"/>
    <property type="match status" value="1"/>
</dbReference>
<evidence type="ECO:0000313" key="7">
    <source>
        <dbReference type="EMBL" id="SDK90293.1"/>
    </source>
</evidence>
<dbReference type="InterPro" id="IPR013325">
    <property type="entry name" value="RNA_pol_sigma_r2"/>
</dbReference>
<evidence type="ECO:0000259" key="6">
    <source>
        <dbReference type="Pfam" id="PF08281"/>
    </source>
</evidence>
<dbReference type="InterPro" id="IPR007627">
    <property type="entry name" value="RNA_pol_sigma70_r2"/>
</dbReference>
<dbReference type="AlphaFoldDB" id="A0A1G9FQ82"/>
<evidence type="ECO:0000256" key="2">
    <source>
        <dbReference type="ARBA" id="ARBA00023015"/>
    </source>
</evidence>